<dbReference type="RefSeq" id="WP_264514783.1">
    <property type="nucleotide sequence ID" value="NZ_JAPDDR010000008.1"/>
</dbReference>
<accession>A0ABT3G6F9</accession>
<feature type="transmembrane region" description="Helical" evidence="1">
    <location>
        <begin position="165"/>
        <end position="182"/>
    </location>
</feature>
<evidence type="ECO:0000313" key="3">
    <source>
        <dbReference type="EMBL" id="MCW1915242.1"/>
    </source>
</evidence>
<proteinExistence type="predicted"/>
<sequence>MIARDQQQWFYATPDGQKVGPVGFDYLIELSQSGRLDPRNDLVWSTALNDWEPAGEVEGLFERRAVKRDSDSLAGTETLSQTGEYNAAPIVSKGHPAGVGRVGFLMGAIVVPMAIALGWGMVTGYILPYAPESVKPYLPMMALPLANLLSLVTTIKRLQNVGMSGWWFFGFFIPLLNFWLLYRCIACPPGYAVVKKLGAMGILLAILYWGSLVAFGSLLALGALGSLGELKSSGTLDELLKQFNELRDSAVPNR</sequence>
<protein>
    <submittedName>
        <fullName evidence="3">GYF domain-containing protein</fullName>
    </submittedName>
</protein>
<feature type="transmembrane region" description="Helical" evidence="1">
    <location>
        <begin position="102"/>
        <end position="122"/>
    </location>
</feature>
<keyword evidence="4" id="KW-1185">Reference proteome</keyword>
<keyword evidence="1" id="KW-0472">Membrane</keyword>
<gene>
    <name evidence="3" type="ORF">OJ996_16770</name>
</gene>
<comment type="caution">
    <text evidence="3">The sequence shown here is derived from an EMBL/GenBank/DDBJ whole genome shotgun (WGS) entry which is preliminary data.</text>
</comment>
<evidence type="ECO:0000313" key="4">
    <source>
        <dbReference type="Proteomes" id="UP001165653"/>
    </source>
</evidence>
<feature type="transmembrane region" description="Helical" evidence="1">
    <location>
        <begin position="134"/>
        <end position="153"/>
    </location>
</feature>
<dbReference type="Proteomes" id="UP001165653">
    <property type="component" value="Unassembled WGS sequence"/>
</dbReference>
<organism evidence="3 4">
    <name type="scientific">Luteolibacter rhizosphaerae</name>
    <dbReference type="NCBI Taxonomy" id="2989719"/>
    <lineage>
        <taxon>Bacteria</taxon>
        <taxon>Pseudomonadati</taxon>
        <taxon>Verrucomicrobiota</taxon>
        <taxon>Verrucomicrobiia</taxon>
        <taxon>Verrucomicrobiales</taxon>
        <taxon>Verrucomicrobiaceae</taxon>
        <taxon>Luteolibacter</taxon>
    </lineage>
</organism>
<name>A0ABT3G6F9_9BACT</name>
<dbReference type="EMBL" id="JAPDDR010000008">
    <property type="protein sequence ID" value="MCW1915242.1"/>
    <property type="molecule type" value="Genomic_DNA"/>
</dbReference>
<feature type="transmembrane region" description="Helical" evidence="1">
    <location>
        <begin position="202"/>
        <end position="224"/>
    </location>
</feature>
<dbReference type="InterPro" id="IPR025640">
    <property type="entry name" value="GYF_2"/>
</dbReference>
<keyword evidence="1" id="KW-1133">Transmembrane helix</keyword>
<keyword evidence="1" id="KW-0812">Transmembrane</keyword>
<evidence type="ECO:0000259" key="2">
    <source>
        <dbReference type="Pfam" id="PF14237"/>
    </source>
</evidence>
<evidence type="ECO:0000256" key="1">
    <source>
        <dbReference type="SAM" id="Phobius"/>
    </source>
</evidence>
<reference evidence="3" key="1">
    <citation type="submission" date="2022-10" db="EMBL/GenBank/DDBJ databases">
        <title>Luteolibacter sp. GHJ8, whole genome shotgun sequencing project.</title>
        <authorList>
            <person name="Zhao G."/>
            <person name="Shen L."/>
        </authorList>
    </citation>
    <scope>NUCLEOTIDE SEQUENCE</scope>
    <source>
        <strain evidence="3">GHJ8</strain>
    </source>
</reference>
<dbReference type="Pfam" id="PF14237">
    <property type="entry name" value="GYF_2"/>
    <property type="match status" value="1"/>
</dbReference>
<feature type="domain" description="GYF" evidence="2">
    <location>
        <begin position="9"/>
        <end position="60"/>
    </location>
</feature>